<dbReference type="AlphaFoldDB" id="A0A6J4L6N7"/>
<evidence type="ECO:0000256" key="1">
    <source>
        <dbReference type="SAM" id="MobiDB-lite"/>
    </source>
</evidence>
<accession>A0A6J4L6N7</accession>
<organism evidence="2">
    <name type="scientific">uncultured Nocardioidaceae bacterium</name>
    <dbReference type="NCBI Taxonomy" id="253824"/>
    <lineage>
        <taxon>Bacteria</taxon>
        <taxon>Bacillati</taxon>
        <taxon>Actinomycetota</taxon>
        <taxon>Actinomycetes</taxon>
        <taxon>Propionibacteriales</taxon>
        <taxon>Nocardioidaceae</taxon>
        <taxon>environmental samples</taxon>
    </lineage>
</organism>
<reference evidence="2" key="1">
    <citation type="submission" date="2020-02" db="EMBL/GenBank/DDBJ databases">
        <authorList>
            <person name="Meier V. D."/>
        </authorList>
    </citation>
    <scope>NUCLEOTIDE SEQUENCE</scope>
    <source>
        <strain evidence="2">AVDCRST_MAG34</strain>
    </source>
</reference>
<gene>
    <name evidence="2" type="ORF">AVDCRST_MAG34-253</name>
</gene>
<proteinExistence type="predicted"/>
<name>A0A6J4L6N7_9ACTN</name>
<sequence length="38" mass="4055">MAGVPFAPSGPVRSHPTTPPVMKGIPRRCRMLLPRDAG</sequence>
<feature type="region of interest" description="Disordered" evidence="1">
    <location>
        <begin position="1"/>
        <end position="25"/>
    </location>
</feature>
<dbReference type="EMBL" id="CADCUI010000002">
    <property type="protein sequence ID" value="CAA9324357.1"/>
    <property type="molecule type" value="Genomic_DNA"/>
</dbReference>
<evidence type="ECO:0000313" key="2">
    <source>
        <dbReference type="EMBL" id="CAA9324357.1"/>
    </source>
</evidence>
<protein>
    <submittedName>
        <fullName evidence="2">Uncharacterized protein</fullName>
    </submittedName>
</protein>